<comment type="caution">
    <text evidence="1">The sequence shown here is derived from an EMBL/GenBank/DDBJ whole genome shotgun (WGS) entry which is preliminary data.</text>
</comment>
<evidence type="ECO:0000313" key="2">
    <source>
        <dbReference type="Proteomes" id="UP000031950"/>
    </source>
</evidence>
<gene>
    <name evidence="1" type="ORF">KP77_10300</name>
</gene>
<keyword evidence="2" id="KW-1185">Reference proteome</keyword>
<dbReference type="RefSeq" id="WP_041121635.1">
    <property type="nucleotide sequence ID" value="NZ_JXRQ01000015.1"/>
</dbReference>
<dbReference type="Proteomes" id="UP000031950">
    <property type="component" value="Unassembled WGS sequence"/>
</dbReference>
<reference evidence="1 2" key="1">
    <citation type="submission" date="2015-01" db="EMBL/GenBank/DDBJ databases">
        <title>Genome sequence of Jeotgalibacillus alimentarius.</title>
        <authorList>
            <person name="Goh K.M."/>
            <person name="Chan K.-G."/>
            <person name="Yaakop A.S."/>
            <person name="Ee R."/>
            <person name="Gan H.M."/>
            <person name="Chan C.S."/>
        </authorList>
    </citation>
    <scope>NUCLEOTIDE SEQUENCE [LARGE SCALE GENOMIC DNA]</scope>
    <source>
        <strain evidence="1 2">YKJ-13</strain>
    </source>
</reference>
<sequence length="239" mass="26991">MSKVDLLSVTHDPQAKLLPYLKKHENVLTSLYNECWITVSDESSEALIHYLIQDSPFNAVVIPKSGAANARREVVSFGLESACSHYHYCDLDRLLTWMNHYPEELELLVKKIPGQDYTVIGRTERAMATHPESWIETEKITNKICSLALEQEIDITAGSCAFSKNIARLLAEHSEAKMTDAEWMMIAKNKAGAHISATQVNGLEYHESINAPNKSEEEAEIWFTRLKLSTIISETILKK</sequence>
<dbReference type="AlphaFoldDB" id="A0A0C2W683"/>
<proteinExistence type="predicted"/>
<name>A0A0C2W683_9BACL</name>
<evidence type="ECO:0008006" key="3">
    <source>
        <dbReference type="Google" id="ProtNLM"/>
    </source>
</evidence>
<dbReference type="OrthoDB" id="1902160at2"/>
<protein>
    <recommendedName>
        <fullName evidence="3">Glycosyltransferase 2-like domain-containing protein</fullName>
    </recommendedName>
</protein>
<evidence type="ECO:0000313" key="1">
    <source>
        <dbReference type="EMBL" id="KIL51518.1"/>
    </source>
</evidence>
<accession>A0A0C2W683</accession>
<dbReference type="EMBL" id="JXRQ01000015">
    <property type="protein sequence ID" value="KIL51518.1"/>
    <property type="molecule type" value="Genomic_DNA"/>
</dbReference>
<dbReference type="STRING" id="135826.KP77_10300"/>
<dbReference type="PATRIC" id="fig|135826.4.peg.1025"/>
<organism evidence="1 2">
    <name type="scientific">Jeotgalibacillus alimentarius</name>
    <dbReference type="NCBI Taxonomy" id="135826"/>
    <lineage>
        <taxon>Bacteria</taxon>
        <taxon>Bacillati</taxon>
        <taxon>Bacillota</taxon>
        <taxon>Bacilli</taxon>
        <taxon>Bacillales</taxon>
        <taxon>Caryophanaceae</taxon>
        <taxon>Jeotgalibacillus</taxon>
    </lineage>
</organism>